<evidence type="ECO:0000259" key="1">
    <source>
        <dbReference type="PROSITE" id="PS50835"/>
    </source>
</evidence>
<dbReference type="Pfam" id="PF07654">
    <property type="entry name" value="C1-set"/>
    <property type="match status" value="1"/>
</dbReference>
<proteinExistence type="predicted"/>
<dbReference type="InterPro" id="IPR013783">
    <property type="entry name" value="Ig-like_fold"/>
</dbReference>
<evidence type="ECO:0000313" key="2">
    <source>
        <dbReference type="Ensembl" id="ENSPNYP00000031803.1"/>
    </source>
</evidence>
<dbReference type="PROSITE" id="PS50835">
    <property type="entry name" value="IG_LIKE"/>
    <property type="match status" value="1"/>
</dbReference>
<name>A0A3B4HCT8_9CICH</name>
<dbReference type="AlphaFoldDB" id="A0A3B4HCT8"/>
<dbReference type="InterPro" id="IPR050160">
    <property type="entry name" value="MHC/Immunoglobulin"/>
</dbReference>
<dbReference type="PANTHER" id="PTHR19944">
    <property type="entry name" value="MHC CLASS II-RELATED"/>
    <property type="match status" value="1"/>
</dbReference>
<dbReference type="Ensembl" id="ENSPNYT00000032564.1">
    <property type="protein sequence ID" value="ENSPNYP00000031803.1"/>
    <property type="gene ID" value="ENSPNYG00000023990.1"/>
</dbReference>
<dbReference type="InterPro" id="IPR003597">
    <property type="entry name" value="Ig_C1-set"/>
</dbReference>
<accession>A0A3B4HCT8</accession>
<sequence length="122" mass="13871">MSVVYNFFPNKIKVSWLRDGQEVNSDVTSTEVMPNGDWYYQTHSHLVYKPRSGEKISCVVEHASLSEPLITDWGTLISGRHRCRGRPPARGRLCYRHLPSARSAFGFPPQVSLPLVFTWPAP</sequence>
<dbReference type="STRING" id="303518.ENSPNYP00000031803"/>
<dbReference type="PANTHER" id="PTHR19944:SF99">
    <property type="entry name" value="HLA CLASS II HISTOCOMPATIBILITY ANTIGEN, DRB1 BETA CHAIN"/>
    <property type="match status" value="1"/>
</dbReference>
<protein>
    <recommendedName>
        <fullName evidence="1">Ig-like domain-containing protein</fullName>
    </recommendedName>
</protein>
<dbReference type="SUPFAM" id="SSF48726">
    <property type="entry name" value="Immunoglobulin"/>
    <property type="match status" value="1"/>
</dbReference>
<dbReference type="Gene3D" id="2.60.40.10">
    <property type="entry name" value="Immunoglobulins"/>
    <property type="match status" value="1"/>
</dbReference>
<dbReference type="InterPro" id="IPR007110">
    <property type="entry name" value="Ig-like_dom"/>
</dbReference>
<reference evidence="2" key="1">
    <citation type="submission" date="2023-09" db="UniProtKB">
        <authorList>
            <consortium name="Ensembl"/>
        </authorList>
    </citation>
    <scope>IDENTIFICATION</scope>
</reference>
<feature type="domain" description="Ig-like" evidence="1">
    <location>
        <begin position="1"/>
        <end position="71"/>
    </location>
</feature>
<dbReference type="InterPro" id="IPR036179">
    <property type="entry name" value="Ig-like_dom_sf"/>
</dbReference>
<dbReference type="SMART" id="SM00407">
    <property type="entry name" value="IGc1"/>
    <property type="match status" value="1"/>
</dbReference>
<dbReference type="GeneTree" id="ENSGT00950000183127"/>
<organism evidence="2">
    <name type="scientific">Pundamilia nyererei</name>
    <dbReference type="NCBI Taxonomy" id="303518"/>
    <lineage>
        <taxon>Eukaryota</taxon>
        <taxon>Metazoa</taxon>
        <taxon>Chordata</taxon>
        <taxon>Craniata</taxon>
        <taxon>Vertebrata</taxon>
        <taxon>Euteleostomi</taxon>
        <taxon>Actinopterygii</taxon>
        <taxon>Neopterygii</taxon>
        <taxon>Teleostei</taxon>
        <taxon>Neoteleostei</taxon>
        <taxon>Acanthomorphata</taxon>
        <taxon>Ovalentaria</taxon>
        <taxon>Cichlomorphae</taxon>
        <taxon>Cichliformes</taxon>
        <taxon>Cichlidae</taxon>
        <taxon>African cichlids</taxon>
        <taxon>Pseudocrenilabrinae</taxon>
        <taxon>Haplochromini</taxon>
        <taxon>Pundamilia</taxon>
    </lineage>
</organism>